<feature type="region of interest" description="Disordered" evidence="2">
    <location>
        <begin position="379"/>
        <end position="400"/>
    </location>
</feature>
<feature type="compositionally biased region" description="Basic and acidic residues" evidence="2">
    <location>
        <begin position="62"/>
        <end position="83"/>
    </location>
</feature>
<reference evidence="3 4" key="1">
    <citation type="submission" date="2013-07" db="EMBL/GenBank/DDBJ databases">
        <authorList>
            <consortium name="DOE Joint Genome Institute"/>
            <person name="Reeve W."/>
            <person name="Huntemann M."/>
            <person name="Han J."/>
            <person name="Chen A."/>
            <person name="Kyrpides N."/>
            <person name="Mavromatis K."/>
            <person name="Markowitz V."/>
            <person name="Palaniappan K."/>
            <person name="Ivanova N."/>
            <person name="Schaumberg A."/>
            <person name="Pati A."/>
            <person name="Liolios K."/>
            <person name="Nordberg H.P."/>
            <person name="Cantor M.N."/>
            <person name="Hua S.X."/>
            <person name="Woyke T."/>
        </authorList>
    </citation>
    <scope>NUCLEOTIDE SEQUENCE [LARGE SCALE GENOMIC DNA]</scope>
    <source>
        <strain evidence="3 4">DSM 43889</strain>
    </source>
</reference>
<dbReference type="EMBL" id="AUBJ02000001">
    <property type="protein sequence ID" value="MCP2330470.1"/>
    <property type="molecule type" value="Genomic_DNA"/>
</dbReference>
<feature type="region of interest" description="Disordered" evidence="2">
    <location>
        <begin position="1"/>
        <end position="97"/>
    </location>
</feature>
<evidence type="ECO:0000256" key="1">
    <source>
        <dbReference type="SAM" id="Coils"/>
    </source>
</evidence>
<evidence type="ECO:0000313" key="3">
    <source>
        <dbReference type="EMBL" id="MCP2330470.1"/>
    </source>
</evidence>
<evidence type="ECO:0000313" key="4">
    <source>
        <dbReference type="Proteomes" id="UP000791080"/>
    </source>
</evidence>
<accession>A0ABT1JDA0</accession>
<dbReference type="RefSeq" id="WP_051313687.1">
    <property type="nucleotide sequence ID" value="NZ_AUBJ02000001.1"/>
</dbReference>
<feature type="compositionally biased region" description="Polar residues" evidence="2">
    <location>
        <begin position="28"/>
        <end position="42"/>
    </location>
</feature>
<evidence type="ECO:0000256" key="2">
    <source>
        <dbReference type="SAM" id="MobiDB-lite"/>
    </source>
</evidence>
<name>A0ABT1JDA0_ACTCY</name>
<gene>
    <name evidence="3" type="ORF">G443_000740</name>
</gene>
<sequence length="400" mass="44066">MSDDAPPPHSDTAPDAPAPGEHQPPEHPTTTSSALPQPTGTCNYPDCGRPVFRAPGPGRPSEYCDRPDHTRWRAWRERQRRQEPTPANVTVTKPAGPVTAATGRAADLLDEFRTLSHQLSKVLAGAVSELSTISDPAASQEQIQQIQAEGARRIAEAETALLVAQRQRRDADDARRAAEQATEDAIAAAEAAETERTTALAERDTALRAAERDTRLAQEQAEVARTEAEVAIAAARREATDSIEQARDQAVRLTEAARRQAAQDIDAIRRAAAEDISAERELREQAAVRAERADTLTRHAERQVDELRAELSRAREETTRLREHHTQEIDQLNQLLAERQRAATDAANQARDLAAERLAALEAIRDQALTRAERAERHLDRLLAEREPTHPPRADTPAHD</sequence>
<dbReference type="Proteomes" id="UP000791080">
    <property type="component" value="Unassembled WGS sequence"/>
</dbReference>
<feature type="coiled-coil region" evidence="1">
    <location>
        <begin position="164"/>
        <end position="263"/>
    </location>
</feature>
<comment type="caution">
    <text evidence="3">The sequence shown here is derived from an EMBL/GenBank/DDBJ whole genome shotgun (WGS) entry which is preliminary data.</text>
</comment>
<proteinExistence type="predicted"/>
<keyword evidence="1" id="KW-0175">Coiled coil</keyword>
<organism evidence="3 4">
    <name type="scientific">Actinoalloteichus caeruleus DSM 43889</name>
    <dbReference type="NCBI Taxonomy" id="1120930"/>
    <lineage>
        <taxon>Bacteria</taxon>
        <taxon>Bacillati</taxon>
        <taxon>Actinomycetota</taxon>
        <taxon>Actinomycetes</taxon>
        <taxon>Pseudonocardiales</taxon>
        <taxon>Pseudonocardiaceae</taxon>
        <taxon>Actinoalloteichus</taxon>
        <taxon>Actinoalloteichus cyanogriseus</taxon>
    </lineage>
</organism>
<reference evidence="3 4" key="2">
    <citation type="submission" date="2022-06" db="EMBL/GenBank/DDBJ databases">
        <title>Genomic Encyclopedia of Type Strains, Phase I: the one thousand microbial genomes (KMG-I) project.</title>
        <authorList>
            <person name="Kyrpides N."/>
        </authorList>
    </citation>
    <scope>NUCLEOTIDE SEQUENCE [LARGE SCALE GENOMIC DNA]</scope>
    <source>
        <strain evidence="3 4">DSM 43889</strain>
    </source>
</reference>
<dbReference type="CDD" id="cd06503">
    <property type="entry name" value="ATP-synt_Fo_b"/>
    <property type="match status" value="1"/>
</dbReference>
<keyword evidence="4" id="KW-1185">Reference proteome</keyword>
<protein>
    <submittedName>
        <fullName evidence="3">Uncharacterized protein</fullName>
    </submittedName>
</protein>